<name>A0A6I4SJ10_9SPHN</name>
<dbReference type="EMBL" id="WTYS01000001">
    <property type="protein sequence ID" value="MXO55643.1"/>
    <property type="molecule type" value="Genomic_DNA"/>
</dbReference>
<evidence type="ECO:0000313" key="2">
    <source>
        <dbReference type="Proteomes" id="UP000468943"/>
    </source>
</evidence>
<dbReference type="Gene3D" id="3.40.50.300">
    <property type="entry name" value="P-loop containing nucleotide triphosphate hydrolases"/>
    <property type="match status" value="1"/>
</dbReference>
<reference evidence="1 2" key="1">
    <citation type="submission" date="2019-12" db="EMBL/GenBank/DDBJ databases">
        <title>Genomic-based taxomic classification of the family Erythrobacteraceae.</title>
        <authorList>
            <person name="Xu L."/>
        </authorList>
    </citation>
    <scope>NUCLEOTIDE SEQUENCE [LARGE SCALE GENOMIC DNA]</scope>
    <source>
        <strain evidence="1 2">JCM 17802</strain>
    </source>
</reference>
<organism evidence="1 2">
    <name type="scientific">Pontixanthobacter gangjinensis</name>
    <dbReference type="NCBI Taxonomy" id="1028742"/>
    <lineage>
        <taxon>Bacteria</taxon>
        <taxon>Pseudomonadati</taxon>
        <taxon>Pseudomonadota</taxon>
        <taxon>Alphaproteobacteria</taxon>
        <taxon>Sphingomonadales</taxon>
        <taxon>Erythrobacteraceae</taxon>
        <taxon>Pontixanthobacter</taxon>
    </lineage>
</organism>
<dbReference type="InterPro" id="IPR027417">
    <property type="entry name" value="P-loop_NTPase"/>
</dbReference>
<proteinExistence type="predicted"/>
<comment type="caution">
    <text evidence="1">The sequence shown here is derived from an EMBL/GenBank/DDBJ whole genome shotgun (WGS) entry which is preliminary data.</text>
</comment>
<evidence type="ECO:0000313" key="1">
    <source>
        <dbReference type="EMBL" id="MXO55643.1"/>
    </source>
</evidence>
<dbReference type="Proteomes" id="UP000468943">
    <property type="component" value="Unassembled WGS sequence"/>
</dbReference>
<dbReference type="OrthoDB" id="547419at2"/>
<protein>
    <recommendedName>
        <fullName evidence="3">Sulfotransferase family protein</fullName>
    </recommendedName>
</protein>
<sequence length="249" mass="28135">MVEARQRLYLHIGTHKTGSSSLQHYLGAQRKTLVSHGFAYFTGAYEPDNHVEFFAIALRADREAFSRAKYGIEQTDKALAAAAANFQEFRQANQKQALIVSTEGLSLLRHDDEVERLNTILGAEMLDIVPILVLRDKAAFLKSFRKQILKHADRELSNDPASINYVEQDSWLADFGAIKSLWRKHFGENALRIIDYDQAMKRDEDVLPAALKAMDLPESFIPVAGSVRLNTDTFKARIKRFLRKVGLGS</sequence>
<keyword evidence="2" id="KW-1185">Reference proteome</keyword>
<dbReference type="SUPFAM" id="SSF52540">
    <property type="entry name" value="P-loop containing nucleoside triphosphate hydrolases"/>
    <property type="match status" value="1"/>
</dbReference>
<accession>A0A6I4SJ10</accession>
<dbReference type="RefSeq" id="WP_160596943.1">
    <property type="nucleotide sequence ID" value="NZ_WTYS01000001.1"/>
</dbReference>
<dbReference type="AlphaFoldDB" id="A0A6I4SJ10"/>
<evidence type="ECO:0008006" key="3">
    <source>
        <dbReference type="Google" id="ProtNLM"/>
    </source>
</evidence>
<gene>
    <name evidence="1" type="ORF">GRI36_01985</name>
</gene>